<reference evidence="1" key="1">
    <citation type="submission" date="2018-07" db="EMBL/GenBank/DDBJ databases">
        <authorList>
            <person name="Quirk P.G."/>
            <person name="Krulwich T.A."/>
        </authorList>
    </citation>
    <scope>NUCLEOTIDE SEQUENCE</scope>
</reference>
<sequence length="59" mass="6862">MEKSSRYVRSASESSYVGSLIQKNIFVYPLKKPRRALQSRKENQLIVSRGVINCLLQYK</sequence>
<dbReference type="AlphaFoldDB" id="A0A336M5A1"/>
<proteinExistence type="predicted"/>
<organism evidence="1">
    <name type="scientific">Culicoides sonorensis</name>
    <name type="common">Biting midge</name>
    <dbReference type="NCBI Taxonomy" id="179676"/>
    <lineage>
        <taxon>Eukaryota</taxon>
        <taxon>Metazoa</taxon>
        <taxon>Ecdysozoa</taxon>
        <taxon>Arthropoda</taxon>
        <taxon>Hexapoda</taxon>
        <taxon>Insecta</taxon>
        <taxon>Pterygota</taxon>
        <taxon>Neoptera</taxon>
        <taxon>Endopterygota</taxon>
        <taxon>Diptera</taxon>
        <taxon>Nematocera</taxon>
        <taxon>Chironomoidea</taxon>
        <taxon>Ceratopogonidae</taxon>
        <taxon>Ceratopogoninae</taxon>
        <taxon>Culicoides</taxon>
        <taxon>Monoculicoides</taxon>
    </lineage>
</organism>
<name>A0A336M5A1_CULSO</name>
<accession>A0A336M5A1</accession>
<dbReference type="VEuPathDB" id="VectorBase:CSON012365"/>
<dbReference type="EMBL" id="UFQT01000579">
    <property type="protein sequence ID" value="SSX25452.1"/>
    <property type="molecule type" value="Genomic_DNA"/>
</dbReference>
<protein>
    <submittedName>
        <fullName evidence="1">CSON012365 protein</fullName>
    </submittedName>
</protein>
<evidence type="ECO:0000313" key="1">
    <source>
        <dbReference type="EMBL" id="SSX25452.1"/>
    </source>
</evidence>
<gene>
    <name evidence="1" type="primary">CSON012365</name>
</gene>